<dbReference type="PANTHER" id="PTHR23037">
    <property type="entry name" value="CYTOKINE RECEPTOR"/>
    <property type="match status" value="1"/>
</dbReference>
<proteinExistence type="predicted"/>
<feature type="region of interest" description="Disordered" evidence="8">
    <location>
        <begin position="391"/>
        <end position="419"/>
    </location>
</feature>
<evidence type="ECO:0000256" key="8">
    <source>
        <dbReference type="SAM" id="MobiDB-lite"/>
    </source>
</evidence>
<keyword evidence="6 9" id="KW-0472">Membrane</keyword>
<feature type="transmembrane region" description="Helical" evidence="9">
    <location>
        <begin position="251"/>
        <end position="276"/>
    </location>
</feature>
<keyword evidence="13" id="KW-1185">Reference proteome</keyword>
<dbReference type="GO" id="GO:0002532">
    <property type="term" value="P:production of molecular mediator involved in inflammatory response"/>
    <property type="evidence" value="ECO:0007669"/>
    <property type="project" value="InterPro"/>
</dbReference>
<dbReference type="Pfam" id="PF09238">
    <property type="entry name" value="IL4Ra_N"/>
    <property type="match status" value="1"/>
</dbReference>
<feature type="chain" id="PRO_5043720257" description="Interleukin-4 receptor alpha N-terminal domain-containing protein" evidence="10">
    <location>
        <begin position="32"/>
        <end position="974"/>
    </location>
</feature>
<evidence type="ECO:0000256" key="7">
    <source>
        <dbReference type="ARBA" id="ARBA00023170"/>
    </source>
</evidence>
<dbReference type="GO" id="GO:0004896">
    <property type="term" value="F:cytokine receptor activity"/>
    <property type="evidence" value="ECO:0007669"/>
    <property type="project" value="InterPro"/>
</dbReference>
<evidence type="ECO:0000256" key="3">
    <source>
        <dbReference type="ARBA" id="ARBA00022692"/>
    </source>
</evidence>
<comment type="caution">
    <text evidence="12">The sequence shown here is derived from an EMBL/GenBank/DDBJ whole genome shotgun (WGS) entry which is preliminary data.</text>
</comment>
<dbReference type="PANTHER" id="PTHR23037:SF32">
    <property type="entry name" value="INTERLEUKIN-4 RECEPTOR SUBUNIT ALPHA"/>
    <property type="match status" value="1"/>
</dbReference>
<evidence type="ECO:0000256" key="10">
    <source>
        <dbReference type="SAM" id="SignalP"/>
    </source>
</evidence>
<evidence type="ECO:0000259" key="11">
    <source>
        <dbReference type="Pfam" id="PF09238"/>
    </source>
</evidence>
<reference evidence="12" key="1">
    <citation type="journal article" date="2022" name="bioRxiv">
        <title>Sequencing and chromosome-scale assembly of the giantPleurodeles waltlgenome.</title>
        <authorList>
            <person name="Brown T."/>
            <person name="Elewa A."/>
            <person name="Iarovenko S."/>
            <person name="Subramanian E."/>
            <person name="Araus A.J."/>
            <person name="Petzold A."/>
            <person name="Susuki M."/>
            <person name="Suzuki K.-i.T."/>
            <person name="Hayashi T."/>
            <person name="Toyoda A."/>
            <person name="Oliveira C."/>
            <person name="Osipova E."/>
            <person name="Leigh N.D."/>
            <person name="Simon A."/>
            <person name="Yun M.H."/>
        </authorList>
    </citation>
    <scope>NUCLEOTIDE SEQUENCE</scope>
    <source>
        <strain evidence="12">20211129_DDA</strain>
        <tissue evidence="12">Liver</tissue>
    </source>
</reference>
<protein>
    <recommendedName>
        <fullName evidence="11">Interleukin-4 receptor alpha N-terminal domain-containing protein</fullName>
    </recommendedName>
</protein>
<dbReference type="InterPro" id="IPR013783">
    <property type="entry name" value="Ig-like_fold"/>
</dbReference>
<dbReference type="InterPro" id="IPR036116">
    <property type="entry name" value="FN3_sf"/>
</dbReference>
<dbReference type="InterPro" id="IPR015319">
    <property type="entry name" value="IL-4_rcpt-alpha_N"/>
</dbReference>
<feature type="domain" description="Interleukin-4 receptor alpha N-terminal" evidence="11">
    <location>
        <begin position="38"/>
        <end position="135"/>
    </location>
</feature>
<dbReference type="EMBL" id="JANPWB010000014">
    <property type="protein sequence ID" value="KAJ1096252.1"/>
    <property type="molecule type" value="Genomic_DNA"/>
</dbReference>
<dbReference type="SUPFAM" id="SSF49265">
    <property type="entry name" value="Fibronectin type III"/>
    <property type="match status" value="2"/>
</dbReference>
<keyword evidence="2" id="KW-0597">Phosphoprotein</keyword>
<keyword evidence="3 9" id="KW-0812">Transmembrane</keyword>
<evidence type="ECO:0000256" key="6">
    <source>
        <dbReference type="ARBA" id="ARBA00023136"/>
    </source>
</evidence>
<sequence length="974" mass="109610">MTWSTEHQLSDGWLVNQKLICLLLMLYGCSSSKTDGHITNLQCFNDYDKKMDCTWEGMNLETTCATQYRMIYEREIVGLKNNTCIPENVKIDGFIVPNKCICTILVDQFNAGDVYLIQIQSFGKILVNKSISPFITVKPKTPGKLTIEYSKNGDPILLWDKRYREDEAISIYLKFEIFYYNKWNPRENYTVDYGQVESRFAISRSQLTQGDFYVAKIRAKPEGGYEGIWSDYSSEIEFRNDRTDNFVYESVPLIAFLACIIIIVVIVTSYFCILIIKQNCDIIPDPSKSSIHLTFVEKPQVSEIPLVYGHSSSGSNRLCHLKVTCWSWLGRFAPSLINQDVVQNPSSTSTRQPYADNPLRKSKTVYMNTLTEPTILLPEKAIVEPCEILSRPNEIDKTPAEEMNQEDEDRKQSDNSNNTFLHPSLNAMFLDMLNIPMCPLEKSVTVVDEYKPCDSLESENALQSKKSSDCTGSFSFFSGTSDEGSCERTSPTTPLTPAFGDSGYHSFESEVGNSDPDPQPHLDHPSCFYGCTETQADVNSELLGECVDTSELRFDPQYRSFTSAILQSEDNLEDNCAYDDSISVNCPLVCSTEQTQGSSTSQQFFSNVVGLDFHCLSHQNDNHHAFPAIKFAEDSFFMGNSDSCITETDIHRAGIDSAALFTISGYQSFDNAVRNKEVLKKRNEDHFSLEYSTNDHATGENKEIIPNEMLFWDTEIHAAEPDAHNLQTKLVHLNTEVGDNAVQWSDSYSHSPRKGVDVEPCDCVFPFVFDKTPISEHCLAGTQEQKRALGPIMCVDQSFSTDTPSNSDRRIMTSNSNMTHDTLTANDIDEHFDCSGIPTKEYLLENSPNGQISLVNHLSKDTEASLLNADFVKILRKESVNGSTTPADTQEISTCPEPAEDNFFHAPASLEGTLLKYQNPTYFIRDKAIQTMLFLKENPIAAAQKKEMQNKIVKLNEAFDADGNSYMTVTELNT</sequence>
<evidence type="ECO:0000256" key="1">
    <source>
        <dbReference type="ARBA" id="ARBA00004167"/>
    </source>
</evidence>
<keyword evidence="5 9" id="KW-1133">Transmembrane helix</keyword>
<evidence type="ECO:0000256" key="2">
    <source>
        <dbReference type="ARBA" id="ARBA00022553"/>
    </source>
</evidence>
<name>A0AAV7LXT1_PLEWA</name>
<evidence type="ECO:0000256" key="9">
    <source>
        <dbReference type="SAM" id="Phobius"/>
    </source>
</evidence>
<evidence type="ECO:0000313" key="12">
    <source>
        <dbReference type="EMBL" id="KAJ1096252.1"/>
    </source>
</evidence>
<feature type="signal peptide" evidence="10">
    <location>
        <begin position="1"/>
        <end position="31"/>
    </location>
</feature>
<accession>A0AAV7LXT1</accession>
<feature type="region of interest" description="Disordered" evidence="8">
    <location>
        <begin position="481"/>
        <end position="519"/>
    </location>
</feature>
<evidence type="ECO:0000256" key="4">
    <source>
        <dbReference type="ARBA" id="ARBA00022729"/>
    </source>
</evidence>
<organism evidence="12 13">
    <name type="scientific">Pleurodeles waltl</name>
    <name type="common">Iberian ribbed newt</name>
    <dbReference type="NCBI Taxonomy" id="8319"/>
    <lineage>
        <taxon>Eukaryota</taxon>
        <taxon>Metazoa</taxon>
        <taxon>Chordata</taxon>
        <taxon>Craniata</taxon>
        <taxon>Vertebrata</taxon>
        <taxon>Euteleostomi</taxon>
        <taxon>Amphibia</taxon>
        <taxon>Batrachia</taxon>
        <taxon>Caudata</taxon>
        <taxon>Salamandroidea</taxon>
        <taxon>Salamandridae</taxon>
        <taxon>Pleurodelinae</taxon>
        <taxon>Pleurodeles</taxon>
    </lineage>
</organism>
<keyword evidence="7" id="KW-0675">Receptor</keyword>
<comment type="subcellular location">
    <subcellularLocation>
        <location evidence="1">Membrane</location>
        <topology evidence="1">Single-pass membrane protein</topology>
    </subcellularLocation>
</comment>
<evidence type="ECO:0000313" key="13">
    <source>
        <dbReference type="Proteomes" id="UP001066276"/>
    </source>
</evidence>
<keyword evidence="4 10" id="KW-0732">Signal</keyword>
<evidence type="ECO:0000256" key="5">
    <source>
        <dbReference type="ARBA" id="ARBA00022989"/>
    </source>
</evidence>
<dbReference type="Proteomes" id="UP001066276">
    <property type="component" value="Chromosome 10"/>
</dbReference>
<dbReference type="GO" id="GO:0009897">
    <property type="term" value="C:external side of plasma membrane"/>
    <property type="evidence" value="ECO:0007669"/>
    <property type="project" value="TreeGrafter"/>
</dbReference>
<dbReference type="Gene3D" id="2.60.40.10">
    <property type="entry name" value="Immunoglobulins"/>
    <property type="match status" value="2"/>
</dbReference>
<dbReference type="AlphaFoldDB" id="A0AAV7LXT1"/>
<gene>
    <name evidence="12" type="ORF">NDU88_001395</name>
</gene>